<feature type="domain" description="AAA+ ATPase" evidence="4">
    <location>
        <begin position="279"/>
        <end position="411"/>
    </location>
</feature>
<dbReference type="InterPro" id="IPR003959">
    <property type="entry name" value="ATPase_AAA_core"/>
</dbReference>
<evidence type="ECO:0000313" key="6">
    <source>
        <dbReference type="Proteomes" id="UP000292544"/>
    </source>
</evidence>
<dbReference type="GO" id="GO:0005524">
    <property type="term" value="F:ATP binding"/>
    <property type="evidence" value="ECO:0007669"/>
    <property type="project" value="UniProtKB-KW"/>
</dbReference>
<dbReference type="CDD" id="cd19481">
    <property type="entry name" value="RecA-like_protease"/>
    <property type="match status" value="1"/>
</dbReference>
<dbReference type="SMART" id="SM00382">
    <property type="entry name" value="AAA"/>
    <property type="match status" value="1"/>
</dbReference>
<keyword evidence="3 5" id="KW-0067">ATP-binding</keyword>
<dbReference type="SUPFAM" id="SSF52540">
    <property type="entry name" value="P-loop containing nucleoside triphosphate hydrolases"/>
    <property type="match status" value="1"/>
</dbReference>
<comment type="caution">
    <text evidence="5">The sequence shown here is derived from an EMBL/GenBank/DDBJ whole genome shotgun (WGS) entry which is preliminary data.</text>
</comment>
<dbReference type="InterPro" id="IPR050221">
    <property type="entry name" value="26S_Proteasome_ATPase"/>
</dbReference>
<proteinExistence type="inferred from homology"/>
<name>A0ABY1WV85_9GAMM</name>
<sequence>MTGERLTIFACVKTLVFLMFKRSAKLMMEQVPPGSLLVTNAANLEHGFAYLKQVFLARIKLHEQQQVSGEDRDQAAIADEVELPPLAFYQDGSSFSLFIEAHQPSFEEYVILLLALVPHVQGCFFDQIFEAHFEHGAPAEFGGSRQNEHRLFQPTGETALYLLAGGDLDRRFQVQQLLASQHWLAQQNIVRLEAPDTGQSYLSGRLTMDADKVEQFTVGHSPEPDFSSAFPAQKITTHLAWDELVLPDAVMNRIEDIKDWISYNATMMADWQMARKLKPGHRALFYGPSGTGKTLTATLLGEATNRSVYRVDLSTVVSKYIGETEKNLAKLFDTADGQGWILFFDEADALFGKRTAVNDAHDRYANQEVSFLLQKIEEFDGLIILASNFKTNMDDAFLRRFNSVVHFPFPTEQEREAIWRNNLPEALPWQQGDNLPKSLARYELAGGAIVNAVQYACIKSLARKHKELQQESLLDGIALELEKLGKVFRK</sequence>
<reference evidence="6" key="1">
    <citation type="submission" date="2019-02" db="EMBL/GenBank/DDBJ databases">
        <title>Draft genome sequence of Muricauda sp. 176CP4-71.</title>
        <authorList>
            <person name="Park J.-S."/>
        </authorList>
    </citation>
    <scope>NUCLEOTIDE SEQUENCE [LARGE SCALE GENOMIC DNA]</scope>
    <source>
        <strain evidence="6">176GS2-150</strain>
    </source>
</reference>
<dbReference type="Gene3D" id="3.40.50.300">
    <property type="entry name" value="P-loop containing nucleotide triphosphate hydrolases"/>
    <property type="match status" value="1"/>
</dbReference>
<dbReference type="PANTHER" id="PTHR23073">
    <property type="entry name" value="26S PROTEASOME REGULATORY SUBUNIT"/>
    <property type="match status" value="1"/>
</dbReference>
<dbReference type="Pfam" id="PF00004">
    <property type="entry name" value="AAA"/>
    <property type="match status" value="1"/>
</dbReference>
<evidence type="ECO:0000259" key="4">
    <source>
        <dbReference type="SMART" id="SM00382"/>
    </source>
</evidence>
<dbReference type="EMBL" id="SHLY01000001">
    <property type="protein sequence ID" value="TAA48427.1"/>
    <property type="molecule type" value="Genomic_DNA"/>
</dbReference>
<organism evidence="5 6">
    <name type="scientific">Corallincola spongiicola</name>
    <dbReference type="NCBI Taxonomy" id="2520508"/>
    <lineage>
        <taxon>Bacteria</taxon>
        <taxon>Pseudomonadati</taxon>
        <taxon>Pseudomonadota</taxon>
        <taxon>Gammaproteobacteria</taxon>
        <taxon>Alteromonadales</taxon>
        <taxon>Psychromonadaceae</taxon>
        <taxon>Corallincola</taxon>
    </lineage>
</organism>
<keyword evidence="6" id="KW-1185">Reference proteome</keyword>
<comment type="similarity">
    <text evidence="1">Belongs to the AAA ATPase family.</text>
</comment>
<evidence type="ECO:0000256" key="1">
    <source>
        <dbReference type="ARBA" id="ARBA00006914"/>
    </source>
</evidence>
<evidence type="ECO:0000313" key="5">
    <source>
        <dbReference type="EMBL" id="TAA48427.1"/>
    </source>
</evidence>
<dbReference type="InterPro" id="IPR027417">
    <property type="entry name" value="P-loop_NTPase"/>
</dbReference>
<accession>A0ABY1WV85</accession>
<protein>
    <submittedName>
        <fullName evidence="5">ATP-binding protein</fullName>
    </submittedName>
</protein>
<evidence type="ECO:0000256" key="2">
    <source>
        <dbReference type="ARBA" id="ARBA00022741"/>
    </source>
</evidence>
<dbReference type="InterPro" id="IPR003593">
    <property type="entry name" value="AAA+_ATPase"/>
</dbReference>
<dbReference type="Proteomes" id="UP000292544">
    <property type="component" value="Unassembled WGS sequence"/>
</dbReference>
<gene>
    <name evidence="5" type="ORF">EXY25_04180</name>
</gene>
<evidence type="ECO:0000256" key="3">
    <source>
        <dbReference type="ARBA" id="ARBA00022840"/>
    </source>
</evidence>
<keyword evidence="2" id="KW-0547">Nucleotide-binding</keyword>